<evidence type="ECO:0000313" key="2">
    <source>
        <dbReference type="Proteomes" id="UP000258379"/>
    </source>
</evidence>
<gene>
    <name evidence="1" type="ORF">CG405_08290</name>
</gene>
<dbReference type="Proteomes" id="UP000258379">
    <property type="component" value="Unassembled WGS sequence"/>
</dbReference>
<name>A0A3E2C6A3_GARVA</name>
<dbReference type="EMBL" id="NNRU01000007">
    <property type="protein sequence ID" value="RFT27272.1"/>
    <property type="molecule type" value="Genomic_DNA"/>
</dbReference>
<sequence length="20" mass="2459">MQCLFTELINRHILICVKRK</sequence>
<protein>
    <submittedName>
        <fullName evidence="1">Uncharacterized protein</fullName>
    </submittedName>
</protein>
<reference evidence="1 2" key="1">
    <citation type="submission" date="2017-07" db="EMBL/GenBank/DDBJ databases">
        <title>A comparative genomics approach to explaining the enigmatic role of Gardnerella vaginalis in the vaginal microbiome.</title>
        <authorList>
            <person name="Vancuren S.J."/>
            <person name="Hill J.E."/>
        </authorList>
    </citation>
    <scope>NUCLEOTIDE SEQUENCE [LARGE SCALE GENOMIC DNA]</scope>
    <source>
        <strain evidence="1 2">WP023</strain>
    </source>
</reference>
<dbReference type="AlphaFoldDB" id="A0A3E2C6A3"/>
<accession>A0A3E2C6A3</accession>
<comment type="caution">
    <text evidence="1">The sequence shown here is derived from an EMBL/GenBank/DDBJ whole genome shotgun (WGS) entry which is preliminary data.</text>
</comment>
<organism evidence="1 2">
    <name type="scientific">Gardnerella vaginalis</name>
    <dbReference type="NCBI Taxonomy" id="2702"/>
    <lineage>
        <taxon>Bacteria</taxon>
        <taxon>Bacillati</taxon>
        <taxon>Actinomycetota</taxon>
        <taxon>Actinomycetes</taxon>
        <taxon>Bifidobacteriales</taxon>
        <taxon>Bifidobacteriaceae</taxon>
        <taxon>Gardnerella</taxon>
    </lineage>
</organism>
<proteinExistence type="predicted"/>
<evidence type="ECO:0000313" key="1">
    <source>
        <dbReference type="EMBL" id="RFT27272.1"/>
    </source>
</evidence>
<feature type="non-terminal residue" evidence="1">
    <location>
        <position position="20"/>
    </location>
</feature>